<proteinExistence type="predicted"/>
<dbReference type="PANTHER" id="PTHR15503:SF22">
    <property type="entry name" value="TRANSPOSON TY3-I GAG POLYPROTEIN"/>
    <property type="match status" value="1"/>
</dbReference>
<dbReference type="SUPFAM" id="SSF56672">
    <property type="entry name" value="DNA/RNA polymerases"/>
    <property type="match status" value="1"/>
</dbReference>
<dbReference type="PANTHER" id="PTHR15503">
    <property type="entry name" value="LDOC1 RELATED"/>
    <property type="match status" value="1"/>
</dbReference>
<feature type="region of interest" description="Disordered" evidence="1">
    <location>
        <begin position="161"/>
        <end position="181"/>
    </location>
</feature>
<gene>
    <name evidence="2" type="ORF">Tci_004947</name>
</gene>
<dbReference type="EMBL" id="BKCJ010000414">
    <property type="protein sequence ID" value="GEU32969.1"/>
    <property type="molecule type" value="Genomic_DNA"/>
</dbReference>
<protein>
    <submittedName>
        <fullName evidence="2">Retrotransposon-related protein</fullName>
    </submittedName>
</protein>
<dbReference type="CDD" id="cd00303">
    <property type="entry name" value="retropepsin_like"/>
    <property type="match status" value="1"/>
</dbReference>
<reference evidence="2" key="1">
    <citation type="journal article" date="2019" name="Sci. Rep.">
        <title>Draft genome of Tanacetum cinerariifolium, the natural source of mosquito coil.</title>
        <authorList>
            <person name="Yamashiro T."/>
            <person name="Shiraishi A."/>
            <person name="Satake H."/>
            <person name="Nakayama K."/>
        </authorList>
    </citation>
    <scope>NUCLEOTIDE SEQUENCE</scope>
</reference>
<dbReference type="InterPro" id="IPR043502">
    <property type="entry name" value="DNA/RNA_pol_sf"/>
</dbReference>
<evidence type="ECO:0000313" key="2">
    <source>
        <dbReference type="EMBL" id="GEU32969.1"/>
    </source>
</evidence>
<evidence type="ECO:0000256" key="1">
    <source>
        <dbReference type="SAM" id="MobiDB-lite"/>
    </source>
</evidence>
<dbReference type="AlphaFoldDB" id="A0A6L2J7U8"/>
<dbReference type="InterPro" id="IPR032567">
    <property type="entry name" value="RTL1-rel"/>
</dbReference>
<organism evidence="2">
    <name type="scientific">Tanacetum cinerariifolium</name>
    <name type="common">Dalmatian daisy</name>
    <name type="synonym">Chrysanthemum cinerariifolium</name>
    <dbReference type="NCBI Taxonomy" id="118510"/>
    <lineage>
        <taxon>Eukaryota</taxon>
        <taxon>Viridiplantae</taxon>
        <taxon>Streptophyta</taxon>
        <taxon>Embryophyta</taxon>
        <taxon>Tracheophyta</taxon>
        <taxon>Spermatophyta</taxon>
        <taxon>Magnoliopsida</taxon>
        <taxon>eudicotyledons</taxon>
        <taxon>Gunneridae</taxon>
        <taxon>Pentapetalae</taxon>
        <taxon>asterids</taxon>
        <taxon>campanulids</taxon>
        <taxon>Asterales</taxon>
        <taxon>Asteraceae</taxon>
        <taxon>Asteroideae</taxon>
        <taxon>Anthemideae</taxon>
        <taxon>Anthemidinae</taxon>
        <taxon>Tanacetum</taxon>
    </lineage>
</organism>
<name>A0A6L2J7U8_TANCI</name>
<comment type="caution">
    <text evidence="2">The sequence shown here is derived from an EMBL/GenBank/DDBJ whole genome shotgun (WGS) entry which is preliminary data.</text>
</comment>
<accession>A0A6L2J7U8</accession>
<sequence>MHFKEKKKYVTTSISFDPVVRVKKKGRPKRAIRVKPSLEEGFLDSVRNRFGPCKYEDSQGALLKILQMRIVAQYQSEFEKLMNSVTEISKNLLISFYILGLKPTLQCELLVSKMSLGDSFSLARVTAVRLEDQWAPSTMTTNMKTTTTSGTQTLKTPTSRFFSTRQESTKPHLLPTPPKVGTNSSATPLAIKWILPAEWHESPQSLLLWGKLGTIKVHILIDNGSTHNFVQPKVVERMNLPVMNKTPFKVPTTLPPHRSIDHRIHLYPNTNLVNVRPYRYLHYQKGEMEKDHQFYVKLSKCVFGAMTLKYLGSIILGCGIEIDPNKMVVVVGCPVPTSQPQVADALSRVFKEKEATTATSMALSRPIINFLDDLKWENKNLEELYQIHKRLGQGEMLAGFRREHGLLLFRDRYYVRGESKLKELLLLEFYETSSMGHGGAKKIIKMTLYQALYRHVPPSAIPYPLGSSKNEEPGRQLLVQWLGISPEEATWKWLTEFQSTYPSYHLEDKVIFEGERNVMPESKEESRPQGYPSVA</sequence>